<keyword evidence="10" id="KW-0560">Oxidoreductase</keyword>
<dbReference type="EMBL" id="LHPM01000012">
    <property type="protein sequence ID" value="OAL66725.1"/>
    <property type="molecule type" value="Genomic_DNA"/>
</dbReference>
<dbReference type="FunFam" id="2.60.40.200:FF:000001">
    <property type="entry name" value="Superoxide dismutase [Cu-Zn]"/>
    <property type="match status" value="1"/>
</dbReference>
<dbReference type="Pfam" id="PF00080">
    <property type="entry name" value="Sod_Cu"/>
    <property type="match status" value="1"/>
</dbReference>
<evidence type="ECO:0000313" key="14">
    <source>
        <dbReference type="EMBL" id="OAL66725.1"/>
    </source>
</evidence>
<reference evidence="14 15" key="1">
    <citation type="submission" date="2016-05" db="EMBL/GenBank/DDBJ databases">
        <title>Genome sequencing of Trichophyton rubrum CMCC(F)T1i isolated from hair.</title>
        <authorList>
            <person name="Zhan P."/>
            <person name="Tao Y."/>
            <person name="Liu W."/>
        </authorList>
    </citation>
    <scope>NUCLEOTIDE SEQUENCE [LARGE SCALE GENOMIC DNA]</scope>
    <source>
        <strain evidence="15">CMCC(F)T1i</strain>
    </source>
</reference>
<name>A0A178F406_TRIRU</name>
<sequence>MVKAGELSSVASPASSSIPVAALVREFEQDWLPVPAELTPSCVVVICRAVAVVRGDSNVKGTVTFEQESENAPTTISWNITGHDPNAQRGFHIHQFGDNTNGCTSAGPHFNPFGKTHGAPTDEVRHVGDLGNITTDPQGNAVGSVQDQLVKLIGEHSVVGRTIVCHAGTDDLGKGGNEESLKTGNAGPRPACESGEHTSLSLKVNFNFNFNDNANSNAASSTSGVSVNRHVCQLALTMARRFPPDSISASRGLVDNYAFLSKRGDFVSRDEKDSQLNTIAEHSARMFCSHPNTLLWNGEVTGLSILASVTWIISHHKLTSNKGIEMAISSPMKEEQRPIESFTAYQI</sequence>
<evidence type="ECO:0000256" key="4">
    <source>
        <dbReference type="ARBA" id="ARBA00011738"/>
    </source>
</evidence>
<evidence type="ECO:0000256" key="5">
    <source>
        <dbReference type="ARBA" id="ARBA00012682"/>
    </source>
</evidence>
<gene>
    <name evidence="14" type="ORF">A7C99_2116</name>
</gene>
<dbReference type="AlphaFoldDB" id="A0A178F406"/>
<keyword evidence="7" id="KW-0479">Metal-binding</keyword>
<proteinExistence type="inferred from homology"/>
<dbReference type="PANTHER" id="PTHR10003">
    <property type="entry name" value="SUPEROXIDE DISMUTASE CU-ZN -RELATED"/>
    <property type="match status" value="1"/>
</dbReference>
<dbReference type="InterPro" id="IPR036423">
    <property type="entry name" value="SOD-like_Cu/Zn_dom_sf"/>
</dbReference>
<dbReference type="VEuPathDB" id="FungiDB:TERG_12135"/>
<comment type="similarity">
    <text evidence="3">Belongs to the Cu-Zn superoxide dismutase family.</text>
</comment>
<feature type="region of interest" description="Disordered" evidence="12">
    <location>
        <begin position="173"/>
        <end position="196"/>
    </location>
</feature>
<dbReference type="InterPro" id="IPR001424">
    <property type="entry name" value="SOD_Cu_Zn_dom"/>
</dbReference>
<evidence type="ECO:0000256" key="10">
    <source>
        <dbReference type="ARBA" id="ARBA00023002"/>
    </source>
</evidence>
<evidence type="ECO:0000256" key="3">
    <source>
        <dbReference type="ARBA" id="ARBA00010457"/>
    </source>
</evidence>
<accession>A0A178F406</accession>
<organism evidence="14 15">
    <name type="scientific">Trichophyton rubrum</name>
    <name type="common">Athlete's foot fungus</name>
    <name type="synonym">Epidermophyton rubrum</name>
    <dbReference type="NCBI Taxonomy" id="5551"/>
    <lineage>
        <taxon>Eukaryota</taxon>
        <taxon>Fungi</taxon>
        <taxon>Dikarya</taxon>
        <taxon>Ascomycota</taxon>
        <taxon>Pezizomycotina</taxon>
        <taxon>Eurotiomycetes</taxon>
        <taxon>Eurotiomycetidae</taxon>
        <taxon>Onygenales</taxon>
        <taxon>Arthrodermataceae</taxon>
        <taxon>Trichophyton</taxon>
    </lineage>
</organism>
<dbReference type="GO" id="GO:0004784">
    <property type="term" value="F:superoxide dismutase activity"/>
    <property type="evidence" value="ECO:0007669"/>
    <property type="project" value="UniProtKB-EC"/>
</dbReference>
<evidence type="ECO:0000259" key="13">
    <source>
        <dbReference type="Pfam" id="PF00080"/>
    </source>
</evidence>
<dbReference type="InterPro" id="IPR018152">
    <property type="entry name" value="SOD_Cu/Zn_BS"/>
</dbReference>
<dbReference type="InterPro" id="IPR024134">
    <property type="entry name" value="SOD_Cu/Zn_/chaperone"/>
</dbReference>
<protein>
    <recommendedName>
        <fullName evidence="6">Superoxide dismutase [Cu-Zn]</fullName>
        <ecNumber evidence="5">1.15.1.1</ecNumber>
    </recommendedName>
</protein>
<keyword evidence="9" id="KW-0049">Antioxidant</keyword>
<keyword evidence="11" id="KW-0186">Copper</keyword>
<evidence type="ECO:0000256" key="9">
    <source>
        <dbReference type="ARBA" id="ARBA00022862"/>
    </source>
</evidence>
<evidence type="ECO:0000256" key="11">
    <source>
        <dbReference type="ARBA" id="ARBA00023008"/>
    </source>
</evidence>
<keyword evidence="8" id="KW-0862">Zinc</keyword>
<evidence type="ECO:0000256" key="8">
    <source>
        <dbReference type="ARBA" id="ARBA00022833"/>
    </source>
</evidence>
<dbReference type="PRINTS" id="PR00068">
    <property type="entry name" value="CUZNDISMTASE"/>
</dbReference>
<evidence type="ECO:0000313" key="15">
    <source>
        <dbReference type="Proteomes" id="UP000243015"/>
    </source>
</evidence>
<evidence type="ECO:0000256" key="1">
    <source>
        <dbReference type="ARBA" id="ARBA00001935"/>
    </source>
</evidence>
<dbReference type="Proteomes" id="UP000243015">
    <property type="component" value="Unassembled WGS sequence"/>
</dbReference>
<comment type="cofactor">
    <cofactor evidence="1">
        <name>Cu cation</name>
        <dbReference type="ChEBI" id="CHEBI:23378"/>
    </cofactor>
</comment>
<comment type="cofactor">
    <cofactor evidence="2">
        <name>Zn(2+)</name>
        <dbReference type="ChEBI" id="CHEBI:29105"/>
    </cofactor>
</comment>
<dbReference type="PROSITE" id="PS00087">
    <property type="entry name" value="SOD_CU_ZN_1"/>
    <property type="match status" value="1"/>
</dbReference>
<dbReference type="Gene3D" id="2.60.40.200">
    <property type="entry name" value="Superoxide dismutase, copper/zinc binding domain"/>
    <property type="match status" value="1"/>
</dbReference>
<feature type="domain" description="Superoxide dismutase copper/zinc binding" evidence="13">
    <location>
        <begin position="59"/>
        <end position="192"/>
    </location>
</feature>
<dbReference type="SUPFAM" id="SSF49329">
    <property type="entry name" value="Cu,Zn superoxide dismutase-like"/>
    <property type="match status" value="1"/>
</dbReference>
<dbReference type="VEuPathDB" id="FungiDB:TERG_04335"/>
<comment type="caution">
    <text evidence="14">The sequence shown here is derived from an EMBL/GenBank/DDBJ whole genome shotgun (WGS) entry which is preliminary data.</text>
</comment>
<evidence type="ECO:0000256" key="12">
    <source>
        <dbReference type="SAM" id="MobiDB-lite"/>
    </source>
</evidence>
<dbReference type="CDD" id="cd00305">
    <property type="entry name" value="Cu-Zn_Superoxide_Dismutase"/>
    <property type="match status" value="1"/>
</dbReference>
<dbReference type="GO" id="GO:0005507">
    <property type="term" value="F:copper ion binding"/>
    <property type="evidence" value="ECO:0007669"/>
    <property type="project" value="InterPro"/>
</dbReference>
<dbReference type="EC" id="1.15.1.1" evidence="5"/>
<evidence type="ECO:0000256" key="6">
    <source>
        <dbReference type="ARBA" id="ARBA00020928"/>
    </source>
</evidence>
<evidence type="ECO:0000256" key="2">
    <source>
        <dbReference type="ARBA" id="ARBA00001947"/>
    </source>
</evidence>
<evidence type="ECO:0000256" key="7">
    <source>
        <dbReference type="ARBA" id="ARBA00022723"/>
    </source>
</evidence>
<comment type="subunit">
    <text evidence="4">Homodimer.</text>
</comment>